<dbReference type="InterPro" id="IPR023393">
    <property type="entry name" value="START-like_dom_sf"/>
</dbReference>
<keyword evidence="2" id="KW-1185">Reference proteome</keyword>
<gene>
    <name evidence="1" type="ORF">ABZ568_04610</name>
</gene>
<sequence length="162" mass="18049">MNHYVVTETAVIDAPLGRVWDVISRTDRYAEWVAGAIEVTDHHGVATVGKTYAERNRTLGPLKTDSVWTVREIDPLKRRVDTGTGFAPLQDVTNTFEFRPVQSPDGRDTTEMTYQVEYTIPLGPLGLLLDSIQQPAMRAGMRTSMANLNTLIRSEDSGTGRR</sequence>
<proteinExistence type="predicted"/>
<dbReference type="RefSeq" id="WP_359785433.1">
    <property type="nucleotide sequence ID" value="NZ_JBEYBN010000004.1"/>
</dbReference>
<dbReference type="Gene3D" id="3.30.530.20">
    <property type="match status" value="1"/>
</dbReference>
<dbReference type="SUPFAM" id="SSF55961">
    <property type="entry name" value="Bet v1-like"/>
    <property type="match status" value="1"/>
</dbReference>
<dbReference type="Pfam" id="PF10604">
    <property type="entry name" value="Polyketide_cyc2"/>
    <property type="match status" value="1"/>
</dbReference>
<reference evidence="1 2" key="1">
    <citation type="submission" date="2024-06" db="EMBL/GenBank/DDBJ databases">
        <title>The Natural Products Discovery Center: Release of the First 8490 Sequenced Strains for Exploring Actinobacteria Biosynthetic Diversity.</title>
        <authorList>
            <person name="Kalkreuter E."/>
            <person name="Kautsar S.A."/>
            <person name="Yang D."/>
            <person name="Bader C.D."/>
            <person name="Teijaro C.N."/>
            <person name="Fluegel L."/>
            <person name="Davis C.M."/>
            <person name="Simpson J.R."/>
            <person name="Lauterbach L."/>
            <person name="Steele A.D."/>
            <person name="Gui C."/>
            <person name="Meng S."/>
            <person name="Li G."/>
            <person name="Viehrig K."/>
            <person name="Ye F."/>
            <person name="Su P."/>
            <person name="Kiefer A.F."/>
            <person name="Nichols A."/>
            <person name="Cepeda A.J."/>
            <person name="Yan W."/>
            <person name="Fan B."/>
            <person name="Jiang Y."/>
            <person name="Adhikari A."/>
            <person name="Zheng C.-J."/>
            <person name="Schuster L."/>
            <person name="Cowan T.M."/>
            <person name="Smanski M.J."/>
            <person name="Chevrette M.G."/>
            <person name="De Carvalho L.P.S."/>
            <person name="Shen B."/>
        </authorList>
    </citation>
    <scope>NUCLEOTIDE SEQUENCE [LARGE SCALE GENOMIC DNA]</scope>
    <source>
        <strain evidence="1 2">NPDC019583</strain>
    </source>
</reference>
<accession>A0ABV2XNZ2</accession>
<name>A0ABV2XNZ2_9ACTN</name>
<dbReference type="EMBL" id="JBEYBN010000004">
    <property type="protein sequence ID" value="MEU2265723.1"/>
    <property type="molecule type" value="Genomic_DNA"/>
</dbReference>
<organism evidence="1 2">
    <name type="scientific">Streptomyces olindensis</name>
    <dbReference type="NCBI Taxonomy" id="358823"/>
    <lineage>
        <taxon>Bacteria</taxon>
        <taxon>Bacillati</taxon>
        <taxon>Actinomycetota</taxon>
        <taxon>Actinomycetes</taxon>
        <taxon>Kitasatosporales</taxon>
        <taxon>Streptomycetaceae</taxon>
        <taxon>Streptomyces</taxon>
    </lineage>
</organism>
<protein>
    <submittedName>
        <fullName evidence="1">SRPBCC family protein</fullName>
    </submittedName>
</protein>
<evidence type="ECO:0000313" key="1">
    <source>
        <dbReference type="EMBL" id="MEU2265723.1"/>
    </source>
</evidence>
<dbReference type="CDD" id="cd07812">
    <property type="entry name" value="SRPBCC"/>
    <property type="match status" value="1"/>
</dbReference>
<comment type="caution">
    <text evidence="1">The sequence shown here is derived from an EMBL/GenBank/DDBJ whole genome shotgun (WGS) entry which is preliminary data.</text>
</comment>
<evidence type="ECO:0000313" key="2">
    <source>
        <dbReference type="Proteomes" id="UP001550603"/>
    </source>
</evidence>
<dbReference type="Proteomes" id="UP001550603">
    <property type="component" value="Unassembled WGS sequence"/>
</dbReference>
<dbReference type="InterPro" id="IPR019587">
    <property type="entry name" value="Polyketide_cyclase/dehydratase"/>
</dbReference>